<dbReference type="AlphaFoldDB" id="A0A556ALX3"/>
<name>A0A556ALX3_9BURK</name>
<evidence type="ECO:0000313" key="3">
    <source>
        <dbReference type="EMBL" id="TSH93900.1"/>
    </source>
</evidence>
<dbReference type="InterPro" id="IPR052342">
    <property type="entry name" value="MCH/BMMD"/>
</dbReference>
<evidence type="ECO:0000313" key="4">
    <source>
        <dbReference type="Proteomes" id="UP000318405"/>
    </source>
</evidence>
<accession>A0A556ALX3</accession>
<dbReference type="CDD" id="cd03454">
    <property type="entry name" value="YdeM"/>
    <property type="match status" value="1"/>
</dbReference>
<keyword evidence="4" id="KW-1185">Reference proteome</keyword>
<dbReference type="Gene3D" id="3.10.129.10">
    <property type="entry name" value="Hotdog Thioesterase"/>
    <property type="match status" value="1"/>
</dbReference>
<sequence>MTQAGSGPAAQPARPPVASDGKRWHLEDFTPGQRQHIGEFSLSKEEIIAFARQFDPQVFHTDEEAAKHSSFGGLVASGWHTCSRTMRALCDAFLLEAASGGSPGVQDIAWKKPVLPDQTIRIERETLEIKPSRSKPDRGMVLSELRLTNPAGEVVMTMRSWGMFFRRPQG</sequence>
<evidence type="ECO:0000259" key="2">
    <source>
        <dbReference type="Pfam" id="PF01575"/>
    </source>
</evidence>
<feature type="domain" description="MaoC-like" evidence="2">
    <location>
        <begin position="38"/>
        <end position="133"/>
    </location>
</feature>
<dbReference type="PANTHER" id="PTHR43664">
    <property type="entry name" value="MONOAMINE OXIDASE-RELATED"/>
    <property type="match status" value="1"/>
</dbReference>
<evidence type="ECO:0000256" key="1">
    <source>
        <dbReference type="SAM" id="MobiDB-lite"/>
    </source>
</evidence>
<proteinExistence type="predicted"/>
<reference evidence="3 4" key="1">
    <citation type="submission" date="2019-07" db="EMBL/GenBank/DDBJ databases">
        <title>Qingshengfaniella alkalisoli gen. nov., sp. nov., isolated from saline soil.</title>
        <authorList>
            <person name="Xu L."/>
            <person name="Huang X.-X."/>
            <person name="Sun J.-Q."/>
        </authorList>
    </citation>
    <scope>NUCLEOTIDE SEQUENCE [LARGE SCALE GENOMIC DNA]</scope>
    <source>
        <strain evidence="3 4">DSM 27279</strain>
    </source>
</reference>
<dbReference type="OrthoDB" id="5298629at2"/>
<dbReference type="SUPFAM" id="SSF54637">
    <property type="entry name" value="Thioesterase/thiol ester dehydrase-isomerase"/>
    <property type="match status" value="1"/>
</dbReference>
<dbReference type="InterPro" id="IPR002539">
    <property type="entry name" value="MaoC-like_dom"/>
</dbReference>
<feature type="region of interest" description="Disordered" evidence="1">
    <location>
        <begin position="1"/>
        <end position="23"/>
    </location>
</feature>
<comment type="caution">
    <text evidence="3">The sequence shown here is derived from an EMBL/GenBank/DDBJ whole genome shotgun (WGS) entry which is preliminary data.</text>
</comment>
<dbReference type="Proteomes" id="UP000318405">
    <property type="component" value="Unassembled WGS sequence"/>
</dbReference>
<dbReference type="InterPro" id="IPR029069">
    <property type="entry name" value="HotDog_dom_sf"/>
</dbReference>
<protein>
    <submittedName>
        <fullName evidence="3">MaoC family dehydratase</fullName>
    </submittedName>
</protein>
<dbReference type="RefSeq" id="WP_143948801.1">
    <property type="nucleotide sequence ID" value="NZ_BAABMB010000006.1"/>
</dbReference>
<organism evidence="3 4">
    <name type="scientific">Verticiella sediminum</name>
    <dbReference type="NCBI Taxonomy" id="1247510"/>
    <lineage>
        <taxon>Bacteria</taxon>
        <taxon>Pseudomonadati</taxon>
        <taxon>Pseudomonadota</taxon>
        <taxon>Betaproteobacteria</taxon>
        <taxon>Burkholderiales</taxon>
        <taxon>Alcaligenaceae</taxon>
        <taxon>Verticiella</taxon>
    </lineage>
</organism>
<gene>
    <name evidence="3" type="ORF">FOZ76_13530</name>
</gene>
<dbReference type="Pfam" id="PF01575">
    <property type="entry name" value="MaoC_dehydratas"/>
    <property type="match status" value="1"/>
</dbReference>
<dbReference type="PANTHER" id="PTHR43664:SF1">
    <property type="entry name" value="BETA-METHYLMALYL-COA DEHYDRATASE"/>
    <property type="match status" value="1"/>
</dbReference>
<dbReference type="EMBL" id="VLTJ01000026">
    <property type="protein sequence ID" value="TSH93900.1"/>
    <property type="molecule type" value="Genomic_DNA"/>
</dbReference>